<keyword evidence="1" id="KW-0732">Signal</keyword>
<feature type="chain" id="PRO_5046358977" description="Autotransporter domain-containing protein" evidence="1">
    <location>
        <begin position="33"/>
        <end position="338"/>
    </location>
</feature>
<reference evidence="3" key="1">
    <citation type="journal article" date="2019" name="Int. J. Syst. Evol. Microbiol.">
        <title>The Global Catalogue of Microorganisms (GCM) 10K type strain sequencing project: providing services to taxonomists for standard genome sequencing and annotation.</title>
        <authorList>
            <consortium name="The Broad Institute Genomics Platform"/>
            <consortium name="The Broad Institute Genome Sequencing Center for Infectious Disease"/>
            <person name="Wu L."/>
            <person name="Ma J."/>
        </authorList>
    </citation>
    <scope>NUCLEOTIDE SEQUENCE [LARGE SCALE GENOMIC DNA]</scope>
    <source>
        <strain evidence="3">KCTC 52094</strain>
    </source>
</reference>
<evidence type="ECO:0008006" key="4">
    <source>
        <dbReference type="Google" id="ProtNLM"/>
    </source>
</evidence>
<evidence type="ECO:0000256" key="1">
    <source>
        <dbReference type="SAM" id="SignalP"/>
    </source>
</evidence>
<dbReference type="SUPFAM" id="SSF103515">
    <property type="entry name" value="Autotransporter"/>
    <property type="match status" value="1"/>
</dbReference>
<comment type="caution">
    <text evidence="2">The sequence shown here is derived from an EMBL/GenBank/DDBJ whole genome shotgun (WGS) entry which is preliminary data.</text>
</comment>
<protein>
    <recommendedName>
        <fullName evidence="4">Autotransporter domain-containing protein</fullName>
    </recommendedName>
</protein>
<accession>A0ABV7G6N0</accession>
<sequence>MPAAQRVIMPPAWYRACLLAAALLLAPLQAMSQPMDRDRDIGRLLGPGIRSAVNGVLGVLAYSAVPDNSASSVQIDNGVGTGENSAGLTMTQLGAGFTVSESFPLYLEGFLGYARYDPVFVFSDGEERRRLPTRWNSFAGTIGVGYDFNIARNLYLRPIINGTLGYVGSDSALAGAYLDYRFDRRVDFLTQGQVSAAGIGGALMLAYYDHLPEREIDIELRATQMHLQAFNSTGKIADGAADTTTINLWGRYRWPTGVEVMQRPVRWVVEGTGSYFIGDQKTALGLAWLGKVGGGVELDFSAHHIGAVGLYLQRMRLVGRYVFGKDIQGFSIGLGMTF</sequence>
<evidence type="ECO:0000313" key="3">
    <source>
        <dbReference type="Proteomes" id="UP001595593"/>
    </source>
</evidence>
<name>A0ABV7G6N0_9PROT</name>
<dbReference type="Proteomes" id="UP001595593">
    <property type="component" value="Unassembled WGS sequence"/>
</dbReference>
<keyword evidence="3" id="KW-1185">Reference proteome</keyword>
<gene>
    <name evidence="2" type="ORF">ACFOD4_19080</name>
</gene>
<evidence type="ECO:0000313" key="2">
    <source>
        <dbReference type="EMBL" id="MFC3127176.1"/>
    </source>
</evidence>
<dbReference type="Gene3D" id="2.40.128.130">
    <property type="entry name" value="Autotransporter beta-domain"/>
    <property type="match status" value="1"/>
</dbReference>
<dbReference type="RefSeq" id="WP_379599014.1">
    <property type="nucleotide sequence ID" value="NZ_JBHRTN010000020.1"/>
</dbReference>
<dbReference type="InterPro" id="IPR036709">
    <property type="entry name" value="Autotransporte_beta_dom_sf"/>
</dbReference>
<proteinExistence type="predicted"/>
<organism evidence="2 3">
    <name type="scientific">Teichococcus globiformis</name>
    <dbReference type="NCBI Taxonomy" id="2307229"/>
    <lineage>
        <taxon>Bacteria</taxon>
        <taxon>Pseudomonadati</taxon>
        <taxon>Pseudomonadota</taxon>
        <taxon>Alphaproteobacteria</taxon>
        <taxon>Acetobacterales</taxon>
        <taxon>Roseomonadaceae</taxon>
        <taxon>Roseomonas</taxon>
    </lineage>
</organism>
<feature type="signal peptide" evidence="1">
    <location>
        <begin position="1"/>
        <end position="32"/>
    </location>
</feature>
<dbReference type="EMBL" id="JBHRTN010000020">
    <property type="protein sequence ID" value="MFC3127176.1"/>
    <property type="molecule type" value="Genomic_DNA"/>
</dbReference>